<dbReference type="RefSeq" id="WP_007539577.1">
    <property type="nucleotide sequence ID" value="NZ_CP078063.1"/>
</dbReference>
<feature type="domain" description="CheC-like protein" evidence="3">
    <location>
        <begin position="103"/>
        <end position="136"/>
    </location>
</feature>
<evidence type="ECO:0000256" key="1">
    <source>
        <dbReference type="ARBA" id="ARBA00022500"/>
    </source>
</evidence>
<evidence type="ECO:0000259" key="3">
    <source>
        <dbReference type="Pfam" id="PF04509"/>
    </source>
</evidence>
<dbReference type="GO" id="GO:0006935">
    <property type="term" value="P:chemotaxis"/>
    <property type="evidence" value="ECO:0007669"/>
    <property type="project" value="UniProtKB-KW"/>
</dbReference>
<accession>A0A1H7IDQ6</accession>
<gene>
    <name evidence="5" type="ORF">KU306_10720</name>
    <name evidence="4" type="ORF">SAMN04488691_101862</name>
</gene>
<evidence type="ECO:0000313" key="6">
    <source>
        <dbReference type="Proteomes" id="UP000183894"/>
    </source>
</evidence>
<dbReference type="Proteomes" id="UP000183894">
    <property type="component" value="Unassembled WGS sequence"/>
</dbReference>
<evidence type="ECO:0000313" key="7">
    <source>
        <dbReference type="Proteomes" id="UP001058330"/>
    </source>
</evidence>
<reference evidence="4 6" key="1">
    <citation type="submission" date="2016-10" db="EMBL/GenBank/DDBJ databases">
        <authorList>
            <person name="de Groot N.N."/>
        </authorList>
    </citation>
    <scope>NUCLEOTIDE SEQUENCE [LARGE SCALE GENOMIC DNA]</scope>
    <source>
        <strain evidence="4 6">CDM_5</strain>
    </source>
</reference>
<dbReference type="CDD" id="cd17911">
    <property type="entry name" value="CheC_ClassIII"/>
    <property type="match status" value="2"/>
</dbReference>
<reference evidence="5" key="2">
    <citation type="submission" date="2021-07" db="EMBL/GenBank/DDBJ databases">
        <title>Studies on halocins as antimicrobial molecules from haloarchaea.</title>
        <authorList>
            <person name="Kumar S."/>
            <person name="Khare S.K."/>
        </authorList>
    </citation>
    <scope>NUCLEOTIDE SEQUENCE</scope>
    <source>
        <strain evidence="5">NCIM 5678</strain>
    </source>
</reference>
<dbReference type="PANTHER" id="PTHR43693">
    <property type="entry name" value="PROTEIN PHOSPHATASE CHEZ"/>
    <property type="match status" value="1"/>
</dbReference>
<name>A0A1H7IDQ6_HALLR</name>
<keyword evidence="1" id="KW-0145">Chemotaxis</keyword>
<dbReference type="Proteomes" id="UP001058330">
    <property type="component" value="Chromosome"/>
</dbReference>
<protein>
    <submittedName>
        <fullName evidence="4">Chemotaxis protein CheC</fullName>
    </submittedName>
</protein>
<dbReference type="Gene3D" id="3.40.1550.10">
    <property type="entry name" value="CheC-like"/>
    <property type="match status" value="2"/>
</dbReference>
<dbReference type="OrthoDB" id="182374at2157"/>
<evidence type="ECO:0000256" key="2">
    <source>
        <dbReference type="ARBA" id="ARBA00022801"/>
    </source>
</evidence>
<keyword evidence="7" id="KW-1185">Reference proteome</keyword>
<sequence length="395" mass="42307">MNLDVRSLRTFSRLAHSGAEKAAGSLTTLAGIDTYVNVTKVELGTKTDVEQEFAERDLVSVHIGFSGGLDGRTVLAFSPESAERLVDALMPGMDGAETGTELATSSLKEVANIMLGGFIDGWADYLDTTIDITTPTYVDDDSDGPLENLESDGFEHESDNEHILVFRNQLEAADDAIEFDLYMVPSPDSIETIVDASGQHGALPVQSFAAFSDMIADGADQASADITAMTGIDTTVEVSRMSFVPIEGVPMSLTDSVRRGVVLEFFGTPSGYIAILFDEPSADNIASSLLPGMEGDEAMRQSAIQEIGNIVTSGFLDGWANTLGTTIDISPPKHVHDIGSAIVDPLATELAQSQEYAFLIDSTIRTDDDEFTCDIYALPNEEELRKALEQLSPAV</sequence>
<dbReference type="EMBL" id="CP078063">
    <property type="protein sequence ID" value="UVE49395.1"/>
    <property type="molecule type" value="Genomic_DNA"/>
</dbReference>
<dbReference type="InterPro" id="IPR007597">
    <property type="entry name" value="CheC"/>
</dbReference>
<feature type="domain" description="CheC-like protein" evidence="3">
    <location>
        <begin position="299"/>
        <end position="335"/>
    </location>
</feature>
<dbReference type="GeneID" id="74529379"/>
<dbReference type="Pfam" id="PF04509">
    <property type="entry name" value="CheC"/>
    <property type="match status" value="2"/>
</dbReference>
<dbReference type="GO" id="GO:0016787">
    <property type="term" value="F:hydrolase activity"/>
    <property type="evidence" value="ECO:0007669"/>
    <property type="project" value="UniProtKB-KW"/>
</dbReference>
<dbReference type="PANTHER" id="PTHR43693:SF1">
    <property type="entry name" value="PROTEIN PHOSPHATASE CHEZ"/>
    <property type="match status" value="1"/>
</dbReference>
<evidence type="ECO:0000313" key="5">
    <source>
        <dbReference type="EMBL" id="UVE49395.1"/>
    </source>
</evidence>
<dbReference type="AlphaFoldDB" id="A0A1H7IDQ6"/>
<keyword evidence="2" id="KW-0378">Hydrolase</keyword>
<dbReference type="EMBL" id="FOAD01000001">
    <property type="protein sequence ID" value="SEK60626.1"/>
    <property type="molecule type" value="Genomic_DNA"/>
</dbReference>
<dbReference type="SUPFAM" id="SSF103039">
    <property type="entry name" value="CheC-like"/>
    <property type="match status" value="2"/>
</dbReference>
<evidence type="ECO:0000313" key="4">
    <source>
        <dbReference type="EMBL" id="SEK60626.1"/>
    </source>
</evidence>
<organism evidence="4 6">
    <name type="scientific">Haloferax larsenii</name>
    <dbReference type="NCBI Taxonomy" id="302484"/>
    <lineage>
        <taxon>Archaea</taxon>
        <taxon>Methanobacteriati</taxon>
        <taxon>Methanobacteriota</taxon>
        <taxon>Stenosarchaea group</taxon>
        <taxon>Halobacteria</taxon>
        <taxon>Halobacteriales</taxon>
        <taxon>Haloferacaceae</taxon>
        <taxon>Haloferax</taxon>
    </lineage>
</organism>
<dbReference type="InterPro" id="IPR028976">
    <property type="entry name" value="CheC-like_sf"/>
</dbReference>
<dbReference type="InterPro" id="IPR050992">
    <property type="entry name" value="CheZ_family_phosphatases"/>
</dbReference>
<proteinExistence type="predicted"/>